<evidence type="ECO:0000256" key="3">
    <source>
        <dbReference type="ARBA" id="ARBA00012737"/>
    </source>
</evidence>
<dbReference type="InterPro" id="IPR051786">
    <property type="entry name" value="ASN_synthetase/amidase"/>
</dbReference>
<feature type="domain" description="Glutamine amidotransferase type-2" evidence="11">
    <location>
        <begin position="2"/>
        <end position="213"/>
    </location>
</feature>
<dbReference type="GO" id="GO:0005524">
    <property type="term" value="F:ATP binding"/>
    <property type="evidence" value="ECO:0007669"/>
    <property type="project" value="UniProtKB-KW"/>
</dbReference>
<dbReference type="InterPro" id="IPR001962">
    <property type="entry name" value="Asn_synthase"/>
</dbReference>
<dbReference type="EC" id="6.3.5.4" evidence="3"/>
<protein>
    <recommendedName>
        <fullName evidence="3">asparagine synthase (glutamine-hydrolyzing)</fullName>
        <ecNumber evidence="3">6.3.5.4</ecNumber>
    </recommendedName>
</protein>
<sequence>MCGLTGVIAFTEQGRLAISQLQAAAAALSHRGPDAEGFYRHNNIGLAHRRLSIISPQTEANQPFIDSSRRYVLVFNGEIFNYKALRTKLQHTGVTFRTDSDSEVLLELYKQKGQDCLKKLHGFFAFAIYDTFDGSLFLARDRFGEKPLVYYKDADKFIFGSELAALFALDVPREIDYTSLFQYLQLTYVPAPATMLKGVKKLLPGHSLYIKNNKVQQTVWYRLPYDAAKAESNPMPYKQQQLKLKQLLEQAVTDRMVADVPVGALLSGGLDSSIVVALAARQNPSLKTFSVGFPDQPYFDETAFARLVSTKYKTDHTEVLFTNHELGQHLYSMLNSQSEPFADSSALAVYALSRQVGASMKTVLSGDGADELFAGYNKHRAEYKVLTGGLDVKAVKSLKSLWSMLPKSRNDRFSNTVRQLQRFAAGANLSPEERYWFWAGWQTEQEALALFRSDRRATVFNKLYVARKNRLLMSFRSNLISFNNVLCADWELVLANDMLHKTDTMGMANGLEIRSPYLDHRLVKFAFSLPAASKIDGSHQKKLLKDTFRTMLPPELYSREKKGFEIPLLSFLKKEGAALIQEFLSDTFIADQGIFDQKEVKQLRKTFESGAAANVQTKVWSLLVFQFWWKNNIKLT</sequence>
<accession>A0A364RD80</accession>
<keyword evidence="5 9" id="KW-0067">ATP-binding</keyword>
<feature type="binding site" evidence="9">
    <location>
        <position position="101"/>
    </location>
    <ligand>
        <name>L-glutamine</name>
        <dbReference type="ChEBI" id="CHEBI:58359"/>
    </ligand>
</feature>
<comment type="pathway">
    <text evidence="1">Amino-acid biosynthesis; L-asparagine biosynthesis; L-asparagine from L-aspartate (L-Gln route): step 1/1.</text>
</comment>
<dbReference type="SUPFAM" id="SSF52402">
    <property type="entry name" value="Adenine nucleotide alpha hydrolases-like"/>
    <property type="match status" value="1"/>
</dbReference>
<comment type="catalytic activity">
    <reaction evidence="7">
        <text>L-aspartate + L-glutamine + ATP + H2O = L-asparagine + L-glutamate + AMP + diphosphate + H(+)</text>
        <dbReference type="Rhea" id="RHEA:12228"/>
        <dbReference type="ChEBI" id="CHEBI:15377"/>
        <dbReference type="ChEBI" id="CHEBI:15378"/>
        <dbReference type="ChEBI" id="CHEBI:29985"/>
        <dbReference type="ChEBI" id="CHEBI:29991"/>
        <dbReference type="ChEBI" id="CHEBI:30616"/>
        <dbReference type="ChEBI" id="CHEBI:33019"/>
        <dbReference type="ChEBI" id="CHEBI:58048"/>
        <dbReference type="ChEBI" id="CHEBI:58359"/>
        <dbReference type="ChEBI" id="CHEBI:456215"/>
        <dbReference type="EC" id="6.3.5.4"/>
    </reaction>
</comment>
<dbReference type="SUPFAM" id="SSF56235">
    <property type="entry name" value="N-terminal nucleophile aminohydrolases (Ntn hydrolases)"/>
    <property type="match status" value="1"/>
</dbReference>
<proteinExistence type="inferred from homology"/>
<feature type="binding site" evidence="9">
    <location>
        <position position="265"/>
    </location>
    <ligand>
        <name>ATP</name>
        <dbReference type="ChEBI" id="CHEBI:30616"/>
    </ligand>
</feature>
<dbReference type="GO" id="GO:0004066">
    <property type="term" value="F:asparagine synthase (glutamine-hydrolyzing) activity"/>
    <property type="evidence" value="ECO:0007669"/>
    <property type="project" value="UniProtKB-EC"/>
</dbReference>
<evidence type="ECO:0000256" key="10">
    <source>
        <dbReference type="PIRSR" id="PIRSR001589-3"/>
    </source>
</evidence>
<dbReference type="Gene3D" id="3.60.20.10">
    <property type="entry name" value="Glutamine Phosphoribosylpyrophosphate, subunit 1, domain 1"/>
    <property type="match status" value="1"/>
</dbReference>
<keyword evidence="8" id="KW-0061">Asparagine biosynthesis</keyword>
<feature type="active site" description="For GATase activity" evidence="8">
    <location>
        <position position="2"/>
    </location>
</feature>
<feature type="site" description="Important for beta-aspartyl-AMP intermediate formation" evidence="10">
    <location>
        <position position="367"/>
    </location>
</feature>
<dbReference type="CDD" id="cd01991">
    <property type="entry name" value="Asn_synthase_B_C"/>
    <property type="match status" value="1"/>
</dbReference>
<dbReference type="Pfam" id="PF00733">
    <property type="entry name" value="Asn_synthase"/>
    <property type="match status" value="1"/>
</dbReference>
<dbReference type="Gene3D" id="3.40.50.620">
    <property type="entry name" value="HUPs"/>
    <property type="match status" value="2"/>
</dbReference>
<gene>
    <name evidence="12" type="primary">asnB</name>
    <name evidence="12" type="ORF">DP923_10500</name>
</gene>
<keyword evidence="4 9" id="KW-0547">Nucleotide-binding</keyword>
<evidence type="ECO:0000256" key="2">
    <source>
        <dbReference type="ARBA" id="ARBA00005752"/>
    </source>
</evidence>
<evidence type="ECO:0000256" key="6">
    <source>
        <dbReference type="ARBA" id="ARBA00022962"/>
    </source>
</evidence>
<evidence type="ECO:0000256" key="4">
    <source>
        <dbReference type="ARBA" id="ARBA00022741"/>
    </source>
</evidence>
<reference evidence="12 13" key="1">
    <citation type="submission" date="2018-06" db="EMBL/GenBank/DDBJ databases">
        <authorList>
            <person name="Liu Z.-W."/>
        </authorList>
    </citation>
    <scope>NUCLEOTIDE SEQUENCE [LARGE SCALE GENOMIC DNA]</scope>
    <source>
        <strain evidence="12 13">2b14</strain>
    </source>
</reference>
<keyword evidence="8" id="KW-0028">Amino-acid biosynthesis</keyword>
<dbReference type="PIRSF" id="PIRSF001589">
    <property type="entry name" value="Asn_synthetase_glu-h"/>
    <property type="match status" value="1"/>
</dbReference>
<name>A0A364RD80_9BACT</name>
<dbReference type="GO" id="GO:0006529">
    <property type="term" value="P:asparagine biosynthetic process"/>
    <property type="evidence" value="ECO:0007669"/>
    <property type="project" value="UniProtKB-KW"/>
</dbReference>
<evidence type="ECO:0000256" key="5">
    <source>
        <dbReference type="ARBA" id="ARBA00022840"/>
    </source>
</evidence>
<evidence type="ECO:0000256" key="1">
    <source>
        <dbReference type="ARBA" id="ARBA00005187"/>
    </source>
</evidence>
<dbReference type="CDD" id="cd00712">
    <property type="entry name" value="AsnB"/>
    <property type="match status" value="1"/>
</dbReference>
<dbReference type="RefSeq" id="WP_112305810.1">
    <property type="nucleotide sequence ID" value="NZ_QMDV01000003.1"/>
</dbReference>
<keyword evidence="6 8" id="KW-0315">Glutamine amidotransferase</keyword>
<evidence type="ECO:0000313" key="13">
    <source>
        <dbReference type="Proteomes" id="UP000251692"/>
    </source>
</evidence>
<evidence type="ECO:0000256" key="8">
    <source>
        <dbReference type="PIRSR" id="PIRSR001589-1"/>
    </source>
</evidence>
<dbReference type="AlphaFoldDB" id="A0A364RD80"/>
<dbReference type="InterPro" id="IPR006426">
    <property type="entry name" value="Asn_synth_AEB"/>
</dbReference>
<dbReference type="PROSITE" id="PS51278">
    <property type="entry name" value="GATASE_TYPE_2"/>
    <property type="match status" value="1"/>
</dbReference>
<reference evidence="12 13" key="2">
    <citation type="submission" date="2018-07" db="EMBL/GenBank/DDBJ databases">
        <title>Pontibacter sp. 2b14 genomic sequence and assembly.</title>
        <authorList>
            <person name="Du Z.-J."/>
        </authorList>
    </citation>
    <scope>NUCLEOTIDE SEQUENCE [LARGE SCALE GENOMIC DNA]</scope>
    <source>
        <strain evidence="12 13">2b14</strain>
    </source>
</reference>
<evidence type="ECO:0000313" key="12">
    <source>
        <dbReference type="EMBL" id="RAU82217.1"/>
    </source>
</evidence>
<evidence type="ECO:0000259" key="11">
    <source>
        <dbReference type="PROSITE" id="PS51278"/>
    </source>
</evidence>
<dbReference type="PANTHER" id="PTHR43284:SF1">
    <property type="entry name" value="ASPARAGINE SYNTHETASE"/>
    <property type="match status" value="1"/>
</dbReference>
<evidence type="ECO:0000256" key="7">
    <source>
        <dbReference type="ARBA" id="ARBA00048741"/>
    </source>
</evidence>
<dbReference type="InterPro" id="IPR029055">
    <property type="entry name" value="Ntn_hydrolases_N"/>
</dbReference>
<dbReference type="InterPro" id="IPR033738">
    <property type="entry name" value="AsnB_N"/>
</dbReference>
<dbReference type="InterPro" id="IPR014729">
    <property type="entry name" value="Rossmann-like_a/b/a_fold"/>
</dbReference>
<dbReference type="Proteomes" id="UP000251692">
    <property type="component" value="Unassembled WGS sequence"/>
</dbReference>
<evidence type="ECO:0000256" key="9">
    <source>
        <dbReference type="PIRSR" id="PIRSR001589-2"/>
    </source>
</evidence>
<organism evidence="12 13">
    <name type="scientific">Pontibacter arcticus</name>
    <dbReference type="NCBI Taxonomy" id="2080288"/>
    <lineage>
        <taxon>Bacteria</taxon>
        <taxon>Pseudomonadati</taxon>
        <taxon>Bacteroidota</taxon>
        <taxon>Cytophagia</taxon>
        <taxon>Cytophagales</taxon>
        <taxon>Hymenobacteraceae</taxon>
        <taxon>Pontibacter</taxon>
    </lineage>
</organism>
<dbReference type="InterPro" id="IPR017932">
    <property type="entry name" value="GATase_2_dom"/>
</dbReference>
<keyword evidence="12" id="KW-0436">Ligase</keyword>
<dbReference type="Pfam" id="PF13537">
    <property type="entry name" value="GATase_7"/>
    <property type="match status" value="1"/>
</dbReference>
<dbReference type="PANTHER" id="PTHR43284">
    <property type="entry name" value="ASPARAGINE SYNTHETASE (GLUTAMINE-HYDROLYZING)"/>
    <property type="match status" value="1"/>
</dbReference>
<comment type="caution">
    <text evidence="12">The sequence shown here is derived from an EMBL/GenBank/DDBJ whole genome shotgun (WGS) entry which is preliminary data.</text>
</comment>
<dbReference type="OrthoDB" id="9763290at2"/>
<comment type="similarity">
    <text evidence="2">Belongs to the asparagine synthetase family.</text>
</comment>
<keyword evidence="13" id="KW-1185">Reference proteome</keyword>
<dbReference type="EMBL" id="QMDV01000003">
    <property type="protein sequence ID" value="RAU82217.1"/>
    <property type="molecule type" value="Genomic_DNA"/>
</dbReference>
<dbReference type="GO" id="GO:0005829">
    <property type="term" value="C:cytosol"/>
    <property type="evidence" value="ECO:0007669"/>
    <property type="project" value="TreeGrafter"/>
</dbReference>
<dbReference type="NCBIfam" id="TIGR01536">
    <property type="entry name" value="asn_synth_AEB"/>
    <property type="match status" value="1"/>
</dbReference>
<feature type="binding site" evidence="9">
    <location>
        <begin position="365"/>
        <end position="366"/>
    </location>
    <ligand>
        <name>ATP</name>
        <dbReference type="ChEBI" id="CHEBI:30616"/>
    </ligand>
</feature>
<feature type="binding site" evidence="9">
    <location>
        <position position="291"/>
    </location>
    <ligand>
        <name>ATP</name>
        <dbReference type="ChEBI" id="CHEBI:30616"/>
    </ligand>
</feature>